<organism evidence="1 2">
    <name type="scientific">Salmonella enterica I</name>
    <dbReference type="NCBI Taxonomy" id="59201"/>
    <lineage>
        <taxon>Bacteria</taxon>
        <taxon>Pseudomonadati</taxon>
        <taxon>Pseudomonadota</taxon>
        <taxon>Gammaproteobacteria</taxon>
        <taxon>Enterobacterales</taxon>
        <taxon>Enterobacteriaceae</taxon>
        <taxon>Salmonella</taxon>
    </lineage>
</organism>
<name>A0A3S4FPF4_SALET</name>
<dbReference type="GO" id="GO:0004645">
    <property type="term" value="F:1,4-alpha-oligoglucan phosphorylase activity"/>
    <property type="evidence" value="ECO:0007669"/>
    <property type="project" value="UniProtKB-EC"/>
</dbReference>
<dbReference type="EC" id="2.4.1.1" evidence="1"/>
<gene>
    <name evidence="1" type="primary">malP_1</name>
    <name evidence="1" type="ORF">NCTC8271_00437</name>
</gene>
<evidence type="ECO:0000313" key="2">
    <source>
        <dbReference type="Proteomes" id="UP000273655"/>
    </source>
</evidence>
<keyword evidence="1" id="KW-0808">Transferase</keyword>
<accession>A0A3S4FPF4</accession>
<dbReference type="Proteomes" id="UP000273655">
    <property type="component" value="Chromosome 1"/>
</dbReference>
<reference evidence="1 2" key="1">
    <citation type="submission" date="2018-12" db="EMBL/GenBank/DDBJ databases">
        <authorList>
            <consortium name="Pathogen Informatics"/>
        </authorList>
    </citation>
    <scope>NUCLEOTIDE SEQUENCE [LARGE SCALE GENOMIC DNA]</scope>
    <source>
        <strain evidence="1 2">NCTC8271</strain>
    </source>
</reference>
<protein>
    <submittedName>
        <fullName evidence="1">Maltodextrin phosphorylase</fullName>
        <ecNumber evidence="1">2.4.1.1</ecNumber>
    </submittedName>
</protein>
<proteinExistence type="predicted"/>
<sequence length="51" mass="5781">MSQPTFNKDQFQAALTRQWQRFGLLSASDMTPRQWWLAVSGALAELLSAQP</sequence>
<dbReference type="EMBL" id="LR134148">
    <property type="protein sequence ID" value="VEA30740.1"/>
    <property type="molecule type" value="Genomic_DNA"/>
</dbReference>
<evidence type="ECO:0000313" key="1">
    <source>
        <dbReference type="EMBL" id="VEA30740.1"/>
    </source>
</evidence>
<keyword evidence="1" id="KW-0328">Glycosyltransferase</keyword>
<dbReference type="AlphaFoldDB" id="A0A3S4FPF4"/>